<reference evidence="1 2" key="1">
    <citation type="submission" date="2009-11" db="EMBL/GenBank/DDBJ databases">
        <title>Annotation of Allomyces macrogynus ATCC 38327.</title>
        <authorList>
            <consortium name="The Broad Institute Genome Sequencing Platform"/>
            <person name="Russ C."/>
            <person name="Cuomo C."/>
            <person name="Burger G."/>
            <person name="Gray M.W."/>
            <person name="Holland P.W.H."/>
            <person name="King N."/>
            <person name="Lang F.B.F."/>
            <person name="Roger A.J."/>
            <person name="Ruiz-Trillo I."/>
            <person name="Young S.K."/>
            <person name="Zeng Q."/>
            <person name="Gargeya S."/>
            <person name="Fitzgerald M."/>
            <person name="Haas B."/>
            <person name="Abouelleil A."/>
            <person name="Alvarado L."/>
            <person name="Arachchi H.M."/>
            <person name="Berlin A."/>
            <person name="Chapman S.B."/>
            <person name="Gearin G."/>
            <person name="Goldberg J."/>
            <person name="Griggs A."/>
            <person name="Gujja S."/>
            <person name="Hansen M."/>
            <person name="Heiman D."/>
            <person name="Howarth C."/>
            <person name="Larimer J."/>
            <person name="Lui A."/>
            <person name="MacDonald P.J.P."/>
            <person name="McCowen C."/>
            <person name="Montmayeur A."/>
            <person name="Murphy C."/>
            <person name="Neiman D."/>
            <person name="Pearson M."/>
            <person name="Priest M."/>
            <person name="Roberts A."/>
            <person name="Saif S."/>
            <person name="Shea T."/>
            <person name="Sisk P."/>
            <person name="Stolte C."/>
            <person name="Sykes S."/>
            <person name="Wortman J."/>
            <person name="Nusbaum C."/>
            <person name="Birren B."/>
        </authorList>
    </citation>
    <scope>NUCLEOTIDE SEQUENCE [LARGE SCALE GENOMIC DNA]</scope>
    <source>
        <strain evidence="1 2">ATCC 38327</strain>
    </source>
</reference>
<protein>
    <submittedName>
        <fullName evidence="1">Uncharacterized protein</fullName>
    </submittedName>
</protein>
<proteinExistence type="predicted"/>
<dbReference type="Proteomes" id="UP000054350">
    <property type="component" value="Unassembled WGS sequence"/>
</dbReference>
<gene>
    <name evidence="1" type="ORF">AMAG_19655</name>
</gene>
<keyword evidence="2" id="KW-1185">Reference proteome</keyword>
<name>A0A0L0SX90_ALLM3</name>
<accession>A0A0L0SX90</accession>
<dbReference type="AlphaFoldDB" id="A0A0L0SX90"/>
<reference evidence="2" key="2">
    <citation type="submission" date="2009-11" db="EMBL/GenBank/DDBJ databases">
        <title>The Genome Sequence of Allomyces macrogynus strain ATCC 38327.</title>
        <authorList>
            <consortium name="The Broad Institute Genome Sequencing Platform"/>
            <person name="Russ C."/>
            <person name="Cuomo C."/>
            <person name="Shea T."/>
            <person name="Young S.K."/>
            <person name="Zeng Q."/>
            <person name="Koehrsen M."/>
            <person name="Haas B."/>
            <person name="Borodovsky M."/>
            <person name="Guigo R."/>
            <person name="Alvarado L."/>
            <person name="Berlin A."/>
            <person name="Borenstein D."/>
            <person name="Chen Z."/>
            <person name="Engels R."/>
            <person name="Freedman E."/>
            <person name="Gellesch M."/>
            <person name="Goldberg J."/>
            <person name="Griggs A."/>
            <person name="Gujja S."/>
            <person name="Heiman D."/>
            <person name="Hepburn T."/>
            <person name="Howarth C."/>
            <person name="Jen D."/>
            <person name="Larson L."/>
            <person name="Lewis B."/>
            <person name="Mehta T."/>
            <person name="Park D."/>
            <person name="Pearson M."/>
            <person name="Roberts A."/>
            <person name="Saif S."/>
            <person name="Shenoy N."/>
            <person name="Sisk P."/>
            <person name="Stolte C."/>
            <person name="Sykes S."/>
            <person name="Walk T."/>
            <person name="White J."/>
            <person name="Yandava C."/>
            <person name="Burger G."/>
            <person name="Gray M.W."/>
            <person name="Holland P.W.H."/>
            <person name="King N."/>
            <person name="Lang F.B.F."/>
            <person name="Roger A.J."/>
            <person name="Ruiz-Trillo I."/>
            <person name="Lander E."/>
            <person name="Nusbaum C."/>
        </authorList>
    </citation>
    <scope>NUCLEOTIDE SEQUENCE [LARGE SCALE GENOMIC DNA]</scope>
    <source>
        <strain evidence="2">ATCC 38327</strain>
    </source>
</reference>
<dbReference type="EMBL" id="GG745352">
    <property type="protein sequence ID" value="KNE67122.1"/>
    <property type="molecule type" value="Genomic_DNA"/>
</dbReference>
<dbReference type="VEuPathDB" id="FungiDB:AMAG_19655"/>
<organism evidence="1 2">
    <name type="scientific">Allomyces macrogynus (strain ATCC 38327)</name>
    <name type="common">Allomyces javanicus var. macrogynus</name>
    <dbReference type="NCBI Taxonomy" id="578462"/>
    <lineage>
        <taxon>Eukaryota</taxon>
        <taxon>Fungi</taxon>
        <taxon>Fungi incertae sedis</taxon>
        <taxon>Blastocladiomycota</taxon>
        <taxon>Blastocladiomycetes</taxon>
        <taxon>Blastocladiales</taxon>
        <taxon>Blastocladiaceae</taxon>
        <taxon>Allomyces</taxon>
    </lineage>
</organism>
<evidence type="ECO:0000313" key="1">
    <source>
        <dbReference type="EMBL" id="KNE67122.1"/>
    </source>
</evidence>
<sequence>MTERRGRQGSLHGRLSIISGRVVVKRRQLERLVVGKMVQLAGRRAEDRGSERRQRQTVGKAWSWRKLNVHRGWSELFACCSQLGRCYRRARRSDACCVSRGAGW</sequence>
<evidence type="ECO:0000313" key="2">
    <source>
        <dbReference type="Proteomes" id="UP000054350"/>
    </source>
</evidence>